<feature type="compositionally biased region" description="Acidic residues" evidence="1">
    <location>
        <begin position="1"/>
        <end position="11"/>
    </location>
</feature>
<sequence>MENAEDQPEEDMPSHPLVDDDGSEDENDENLEAGVGRCKRILCGGGVLWTAHLAAAHGEDGALLLVFYAYLRGKRVKVDVVLGGK</sequence>
<comment type="caution">
    <text evidence="2">The sequence shown here is derived from an EMBL/GenBank/DDBJ whole genome shotgun (WGS) entry which is preliminary data.</text>
</comment>
<organism evidence="2 3">
    <name type="scientific">Cymbomonas tetramitiformis</name>
    <dbReference type="NCBI Taxonomy" id="36881"/>
    <lineage>
        <taxon>Eukaryota</taxon>
        <taxon>Viridiplantae</taxon>
        <taxon>Chlorophyta</taxon>
        <taxon>Pyramimonadophyceae</taxon>
        <taxon>Pyramimonadales</taxon>
        <taxon>Pyramimonadaceae</taxon>
        <taxon>Cymbomonas</taxon>
    </lineage>
</organism>
<feature type="region of interest" description="Disordered" evidence="1">
    <location>
        <begin position="1"/>
        <end position="31"/>
    </location>
</feature>
<dbReference type="Proteomes" id="UP001190700">
    <property type="component" value="Unassembled WGS sequence"/>
</dbReference>
<keyword evidence="3" id="KW-1185">Reference proteome</keyword>
<feature type="compositionally biased region" description="Acidic residues" evidence="1">
    <location>
        <begin position="19"/>
        <end position="31"/>
    </location>
</feature>
<dbReference type="EMBL" id="LGRX02005254">
    <property type="protein sequence ID" value="KAK3278853.1"/>
    <property type="molecule type" value="Genomic_DNA"/>
</dbReference>
<name>A0AAE0LB97_9CHLO</name>
<reference evidence="2 3" key="1">
    <citation type="journal article" date="2015" name="Genome Biol. Evol.">
        <title>Comparative Genomics of a Bacterivorous Green Alga Reveals Evolutionary Causalities and Consequences of Phago-Mixotrophic Mode of Nutrition.</title>
        <authorList>
            <person name="Burns J.A."/>
            <person name="Paasch A."/>
            <person name="Narechania A."/>
            <person name="Kim E."/>
        </authorList>
    </citation>
    <scope>NUCLEOTIDE SEQUENCE [LARGE SCALE GENOMIC DNA]</scope>
    <source>
        <strain evidence="2 3">PLY_AMNH</strain>
    </source>
</reference>
<evidence type="ECO:0000313" key="2">
    <source>
        <dbReference type="EMBL" id="KAK3278853.1"/>
    </source>
</evidence>
<evidence type="ECO:0000256" key="1">
    <source>
        <dbReference type="SAM" id="MobiDB-lite"/>
    </source>
</evidence>
<accession>A0AAE0LB97</accession>
<dbReference type="AlphaFoldDB" id="A0AAE0LB97"/>
<protein>
    <submittedName>
        <fullName evidence="2">Uncharacterized protein</fullName>
    </submittedName>
</protein>
<proteinExistence type="predicted"/>
<evidence type="ECO:0000313" key="3">
    <source>
        <dbReference type="Proteomes" id="UP001190700"/>
    </source>
</evidence>
<gene>
    <name evidence="2" type="ORF">CYMTET_13236</name>
</gene>